<dbReference type="Gene3D" id="3.20.20.370">
    <property type="entry name" value="Glycoside hydrolase/deacetylase"/>
    <property type="match status" value="1"/>
</dbReference>
<evidence type="ECO:0000313" key="3">
    <source>
        <dbReference type="Proteomes" id="UP001589747"/>
    </source>
</evidence>
<dbReference type="Proteomes" id="UP001589747">
    <property type="component" value="Unassembled WGS sequence"/>
</dbReference>
<accession>A0ABV5KZ30</accession>
<name>A0ABV5KZ30_9BACL</name>
<dbReference type="Pfam" id="PF01522">
    <property type="entry name" value="Polysacc_deac_1"/>
    <property type="match status" value="1"/>
</dbReference>
<dbReference type="SUPFAM" id="SSF88713">
    <property type="entry name" value="Glycoside hydrolase/deacetylase"/>
    <property type="match status" value="1"/>
</dbReference>
<reference evidence="2 3" key="1">
    <citation type="submission" date="2024-09" db="EMBL/GenBank/DDBJ databases">
        <authorList>
            <person name="Sun Q."/>
            <person name="Mori K."/>
        </authorList>
    </citation>
    <scope>NUCLEOTIDE SEQUENCE [LARGE SCALE GENOMIC DNA]</scope>
    <source>
        <strain evidence="2 3">TISTR 2452</strain>
    </source>
</reference>
<dbReference type="InterPro" id="IPR002509">
    <property type="entry name" value="NODB_dom"/>
</dbReference>
<comment type="caution">
    <text evidence="2">The sequence shown here is derived from an EMBL/GenBank/DDBJ whole genome shotgun (WGS) entry which is preliminary data.</text>
</comment>
<dbReference type="RefSeq" id="WP_377499781.1">
    <property type="nucleotide sequence ID" value="NZ_JBHMDO010000042.1"/>
</dbReference>
<dbReference type="InterPro" id="IPR050248">
    <property type="entry name" value="Polysacc_deacetylase_ArnD"/>
</dbReference>
<dbReference type="InterPro" id="IPR011330">
    <property type="entry name" value="Glyco_hydro/deAcase_b/a-brl"/>
</dbReference>
<dbReference type="CDD" id="cd10917">
    <property type="entry name" value="CE4_NodB_like_6s_7s"/>
    <property type="match status" value="1"/>
</dbReference>
<feature type="domain" description="NodB homology" evidence="1">
    <location>
        <begin position="15"/>
        <end position="196"/>
    </location>
</feature>
<dbReference type="EMBL" id="JBHMDO010000042">
    <property type="protein sequence ID" value="MFB9329478.1"/>
    <property type="molecule type" value="Genomic_DNA"/>
</dbReference>
<sequence length="208" mass="23208">MERLITVKQVATEEKVIAFTFDDGPNPVYTPQMLEIFAEVNGRATFYMIGEQIEANRAVAEAVHAQGHEIGNHTFTHPNLTEIEIGEAAGEMRRTDALIREVTGEAVRTFRAPYLAENEEILALADEMGYATIDALNTETHDWEQPGVAHILEKSRDYLVPGGILLFHDGYGDRSQSVEAVRTLVRELVEGGFRLVTVRELLELGRAE</sequence>
<evidence type="ECO:0000313" key="2">
    <source>
        <dbReference type="EMBL" id="MFB9329478.1"/>
    </source>
</evidence>
<keyword evidence="2" id="KW-0378">Hydrolase</keyword>
<protein>
    <submittedName>
        <fullName evidence="2">Polysaccharide deacetylase family protein</fullName>
        <ecNumber evidence="2">3.-.-.-</ecNumber>
    </submittedName>
</protein>
<dbReference type="GO" id="GO:0016787">
    <property type="term" value="F:hydrolase activity"/>
    <property type="evidence" value="ECO:0007669"/>
    <property type="project" value="UniProtKB-KW"/>
</dbReference>
<dbReference type="EC" id="3.-.-.-" evidence="2"/>
<proteinExistence type="predicted"/>
<dbReference type="PROSITE" id="PS51677">
    <property type="entry name" value="NODB"/>
    <property type="match status" value="1"/>
</dbReference>
<dbReference type="PANTHER" id="PTHR10587">
    <property type="entry name" value="GLYCOSYL TRANSFERASE-RELATED"/>
    <property type="match status" value="1"/>
</dbReference>
<gene>
    <name evidence="2" type="ORF">ACFFSY_26365</name>
</gene>
<organism evidence="2 3">
    <name type="scientific">Paenibacillus aurantiacus</name>
    <dbReference type="NCBI Taxonomy" id="1936118"/>
    <lineage>
        <taxon>Bacteria</taxon>
        <taxon>Bacillati</taxon>
        <taxon>Bacillota</taxon>
        <taxon>Bacilli</taxon>
        <taxon>Bacillales</taxon>
        <taxon>Paenibacillaceae</taxon>
        <taxon>Paenibacillus</taxon>
    </lineage>
</organism>
<evidence type="ECO:0000259" key="1">
    <source>
        <dbReference type="PROSITE" id="PS51677"/>
    </source>
</evidence>
<keyword evidence="3" id="KW-1185">Reference proteome</keyword>